<comment type="caution">
    <text evidence="3">The sequence shown here is derived from an EMBL/GenBank/DDBJ whole genome shotgun (WGS) entry which is preliminary data.</text>
</comment>
<dbReference type="Gene3D" id="3.90.550.10">
    <property type="entry name" value="Spore Coat Polysaccharide Biosynthesis Protein SpsA, Chain A"/>
    <property type="match status" value="1"/>
</dbReference>
<name>A0A829YLI5_9GAMM</name>
<reference evidence="4" key="1">
    <citation type="submission" date="2020-01" db="EMBL/GenBank/DDBJ databases">
        <title>'Steroidobacter agaridevorans' sp. nov., agar-degrading bacteria isolated from rhizosphere soils.</title>
        <authorList>
            <person name="Ikenaga M."/>
            <person name="Kataoka M."/>
            <person name="Murouchi A."/>
            <person name="Katsuragi S."/>
            <person name="Sakai M."/>
        </authorList>
    </citation>
    <scope>NUCLEOTIDE SEQUENCE [LARGE SCALE GENOMIC DNA]</scope>
    <source>
        <strain evidence="4">YU21-B</strain>
    </source>
</reference>
<accession>A0A829YLI5</accession>
<dbReference type="InterPro" id="IPR001173">
    <property type="entry name" value="Glyco_trans_2-like"/>
</dbReference>
<evidence type="ECO:0000259" key="2">
    <source>
        <dbReference type="Pfam" id="PF00535"/>
    </source>
</evidence>
<comment type="similarity">
    <text evidence="1">Belongs to the glycosyltransferase 2 family. WaaE/KdtX subfamily.</text>
</comment>
<dbReference type="Proteomes" id="UP000445000">
    <property type="component" value="Unassembled WGS sequence"/>
</dbReference>
<dbReference type="EMBL" id="BLJN01000007">
    <property type="protein sequence ID" value="GFE84059.1"/>
    <property type="molecule type" value="Genomic_DNA"/>
</dbReference>
<dbReference type="PANTHER" id="PTHR43630:SF2">
    <property type="entry name" value="GLYCOSYLTRANSFERASE"/>
    <property type="match status" value="1"/>
</dbReference>
<sequence length="278" mass="31866">MAVDPSQLPKLPITLLIIARNEASAIARCLDSVPFAAEKLVIDSGSTDGTQAVSERHGARVVHQDWLGFGPQRNFASTQASHDWILVLDADEALSPELARELRERLPQLMQSSNAGAILRRQTWYMGAPMRWYRPMVGERMGRLYHRGRARWTDVRVHESLRFGGPAATLKHPFIHLNNPTLVHKQLKTLRYAELKARDWLDRGKPVNMWLTPFVYLSAFIKDYFLRLAFLDGWRGFVVSQTAATYAAYKRMRYYEMRRNPESKDMAAELLHGYGLDP</sequence>
<dbReference type="AlphaFoldDB" id="A0A829YLI5"/>
<dbReference type="Pfam" id="PF00535">
    <property type="entry name" value="Glycos_transf_2"/>
    <property type="match status" value="1"/>
</dbReference>
<evidence type="ECO:0000256" key="1">
    <source>
        <dbReference type="ARBA" id="ARBA00038494"/>
    </source>
</evidence>
<organism evidence="3 4">
    <name type="scientific">Steroidobacter agaridevorans</name>
    <dbReference type="NCBI Taxonomy" id="2695856"/>
    <lineage>
        <taxon>Bacteria</taxon>
        <taxon>Pseudomonadati</taxon>
        <taxon>Pseudomonadota</taxon>
        <taxon>Gammaproteobacteria</taxon>
        <taxon>Steroidobacterales</taxon>
        <taxon>Steroidobacteraceae</taxon>
        <taxon>Steroidobacter</taxon>
    </lineage>
</organism>
<feature type="domain" description="Glycosyltransferase 2-like" evidence="2">
    <location>
        <begin position="15"/>
        <end position="120"/>
    </location>
</feature>
<dbReference type="InterPro" id="IPR029044">
    <property type="entry name" value="Nucleotide-diphossugar_trans"/>
</dbReference>
<dbReference type="SUPFAM" id="SSF53448">
    <property type="entry name" value="Nucleotide-diphospho-sugar transferases"/>
    <property type="match status" value="1"/>
</dbReference>
<dbReference type="CDD" id="cd02511">
    <property type="entry name" value="Beta4Glucosyltransferase"/>
    <property type="match status" value="1"/>
</dbReference>
<keyword evidence="4" id="KW-1185">Reference proteome</keyword>
<proteinExistence type="inferred from homology"/>
<dbReference type="RefSeq" id="WP_161815653.1">
    <property type="nucleotide sequence ID" value="NZ_BLJN01000007.1"/>
</dbReference>
<evidence type="ECO:0000313" key="4">
    <source>
        <dbReference type="Proteomes" id="UP000445000"/>
    </source>
</evidence>
<gene>
    <name evidence="3" type="ORF">GCM10011487_60590</name>
</gene>
<protein>
    <submittedName>
        <fullName evidence="3">LPS biosynthesis protein</fullName>
    </submittedName>
</protein>
<evidence type="ECO:0000313" key="3">
    <source>
        <dbReference type="EMBL" id="GFE84059.1"/>
    </source>
</evidence>
<dbReference type="PANTHER" id="PTHR43630">
    <property type="entry name" value="POLY-BETA-1,6-N-ACETYL-D-GLUCOSAMINE SYNTHASE"/>
    <property type="match status" value="1"/>
</dbReference>